<dbReference type="EMBL" id="CP035807">
    <property type="protein sequence ID" value="QEN06064.1"/>
    <property type="molecule type" value="Genomic_DNA"/>
</dbReference>
<dbReference type="InterPro" id="IPR027471">
    <property type="entry name" value="YbeD-like_sf"/>
</dbReference>
<name>A0A5C1QHN9_9SPIO</name>
<accession>A0A5C1QHN9</accession>
<reference evidence="1 2" key="2">
    <citation type="submission" date="2019-09" db="EMBL/GenBank/DDBJ databases">
        <title>Complete Genome Sequence and Methylome Analysis of free living Spirochaetas.</title>
        <authorList>
            <person name="Leshcheva N."/>
            <person name="Mikheeva N."/>
        </authorList>
    </citation>
    <scope>NUCLEOTIDE SEQUENCE [LARGE SCALE GENOMIC DNA]</scope>
    <source>
        <strain evidence="1 2">P</strain>
    </source>
</reference>
<dbReference type="RefSeq" id="WP_149569298.1">
    <property type="nucleotide sequence ID" value="NZ_CP035807.1"/>
</dbReference>
<keyword evidence="2" id="KW-1185">Reference proteome</keyword>
<evidence type="ECO:0000313" key="1">
    <source>
        <dbReference type="EMBL" id="QEN06064.1"/>
    </source>
</evidence>
<evidence type="ECO:0008006" key="3">
    <source>
        <dbReference type="Google" id="ProtNLM"/>
    </source>
</evidence>
<dbReference type="KEGG" id="sper:EW093_15675"/>
<gene>
    <name evidence="1" type="ORF">EW093_15675</name>
</gene>
<dbReference type="SUPFAM" id="SSF117991">
    <property type="entry name" value="YbeD/HP0495-like"/>
    <property type="match status" value="1"/>
</dbReference>
<dbReference type="Proteomes" id="UP000323824">
    <property type="component" value="Chromosome"/>
</dbReference>
<dbReference type="AlphaFoldDB" id="A0A5C1QHN9"/>
<proteinExistence type="predicted"/>
<dbReference type="Gene3D" id="3.30.70.260">
    <property type="match status" value="1"/>
</dbReference>
<evidence type="ECO:0000313" key="2">
    <source>
        <dbReference type="Proteomes" id="UP000323824"/>
    </source>
</evidence>
<sequence>MKQELQFPLIYDLRVIYGGVATEGISKITRLLKDLSIECCNEVIKPGGKPNLSRLAFSITLISKEQMDSLYSNLNSVPGIKWAT</sequence>
<dbReference type="OrthoDB" id="9793424at2"/>
<reference evidence="1 2" key="1">
    <citation type="submission" date="2019-02" db="EMBL/GenBank/DDBJ databases">
        <authorList>
            <person name="Fomenkov A."/>
            <person name="Dubinina G."/>
            <person name="Grabovich M."/>
            <person name="Vincze T."/>
            <person name="Roberts R.J."/>
        </authorList>
    </citation>
    <scope>NUCLEOTIDE SEQUENCE [LARGE SCALE GENOMIC DNA]</scope>
    <source>
        <strain evidence="1 2">P</strain>
    </source>
</reference>
<organism evidence="1 2">
    <name type="scientific">Thiospirochaeta perfilievii</name>
    <dbReference type="NCBI Taxonomy" id="252967"/>
    <lineage>
        <taxon>Bacteria</taxon>
        <taxon>Pseudomonadati</taxon>
        <taxon>Spirochaetota</taxon>
        <taxon>Spirochaetia</taxon>
        <taxon>Spirochaetales</taxon>
        <taxon>Spirochaetaceae</taxon>
        <taxon>Thiospirochaeta</taxon>
    </lineage>
</organism>
<protein>
    <recommendedName>
        <fullName evidence="3">DUF493 domain-containing protein</fullName>
    </recommendedName>
</protein>